<dbReference type="PANTHER" id="PTHR14224">
    <property type="entry name" value="SIMILAR TO PREFERENTIALLY EXPRESSED ANTIGEN IN MELANOMA-LIKE 3"/>
    <property type="match status" value="1"/>
</dbReference>
<dbReference type="SUPFAM" id="SSF52047">
    <property type="entry name" value="RNI-like"/>
    <property type="match status" value="1"/>
</dbReference>
<evidence type="ECO:0000256" key="4">
    <source>
        <dbReference type="ARBA" id="ARBA00067566"/>
    </source>
</evidence>
<protein>
    <recommendedName>
        <fullName evidence="4">Leucine-rich repeat-containing protein 14B</fullName>
    </recommendedName>
</protein>
<evidence type="ECO:0000313" key="5">
    <source>
        <dbReference type="EMBL" id="KAG8560764.1"/>
    </source>
</evidence>
<proteinExistence type="inferred from homology"/>
<dbReference type="EMBL" id="WNYA01000007">
    <property type="protein sequence ID" value="KAG8560764.1"/>
    <property type="molecule type" value="Genomic_DNA"/>
</dbReference>
<dbReference type="Proteomes" id="UP000824782">
    <property type="component" value="Unassembled WGS sequence"/>
</dbReference>
<dbReference type="FunFam" id="3.80.10.10:FF:000313">
    <property type="entry name" value="Leucine rich repeat containing 14B"/>
    <property type="match status" value="1"/>
</dbReference>
<comment type="caution">
    <text evidence="5">The sequence shown here is derived from an EMBL/GenBank/DDBJ whole genome shotgun (WGS) entry which is preliminary data.</text>
</comment>
<dbReference type="GO" id="GO:0005737">
    <property type="term" value="C:cytoplasm"/>
    <property type="evidence" value="ECO:0007669"/>
    <property type="project" value="TreeGrafter"/>
</dbReference>
<keyword evidence="6" id="KW-1185">Reference proteome</keyword>
<accession>A0AAV7AGW1</accession>
<keyword evidence="3" id="KW-0677">Repeat</keyword>
<evidence type="ECO:0000256" key="2">
    <source>
        <dbReference type="ARBA" id="ARBA00022614"/>
    </source>
</evidence>
<comment type="similarity">
    <text evidence="1">Belongs to the PRAME family. LRRC14 subfamily.</text>
</comment>
<dbReference type="PANTHER" id="PTHR14224:SF27">
    <property type="entry name" value="LEUCINE-RICH REPEAT-CONTAINING PROTEIN 14B"/>
    <property type="match status" value="1"/>
</dbReference>
<name>A0AAV7AGW1_ENGPU</name>
<dbReference type="InterPro" id="IPR032675">
    <property type="entry name" value="LRR_dom_sf"/>
</dbReference>
<keyword evidence="2" id="KW-0433">Leucine-rich repeat</keyword>
<evidence type="ECO:0000256" key="1">
    <source>
        <dbReference type="ARBA" id="ARBA00009552"/>
    </source>
</evidence>
<organism evidence="5 6">
    <name type="scientific">Engystomops pustulosus</name>
    <name type="common">Tungara frog</name>
    <name type="synonym">Physalaemus pustulosus</name>
    <dbReference type="NCBI Taxonomy" id="76066"/>
    <lineage>
        <taxon>Eukaryota</taxon>
        <taxon>Metazoa</taxon>
        <taxon>Chordata</taxon>
        <taxon>Craniata</taxon>
        <taxon>Vertebrata</taxon>
        <taxon>Euteleostomi</taxon>
        <taxon>Amphibia</taxon>
        <taxon>Batrachia</taxon>
        <taxon>Anura</taxon>
        <taxon>Neobatrachia</taxon>
        <taxon>Hyloidea</taxon>
        <taxon>Leptodactylidae</taxon>
        <taxon>Leiuperinae</taxon>
        <taxon>Engystomops</taxon>
    </lineage>
</organism>
<sequence>MIRYNMKTLRFIGAENFISNQEYAKKHIRSVAHNLYPLLLKACYLHEKEELLVILVENWPQQSFNFSKLLGQTVDYPEDISHWACQRSLTACLKGLKNYVLNPSTTYSKRLKVVDLTAIQDIEFQPCQCKKSLGRWARTEMMARLCFELLIEMQKLDFDPSIFDVDVDIFCNLFVTEKNYELVVQALLMRSHCPLKIRCVDIRVDNLALRKLFYLLKIVDPNGIHKLEIVHNVRLELYHLEVLLNNLTFPQLTSLTLPTRTFNVTHYTSEDDAVLSTIGEKLSTMVHLTELSLSFSTLTGRLRKLLSPLQTPLKVLEVGNCSLNQVDMAYLANSLHAEHLELLDLSGHNITELFPSTFFKLLQKSSSTLKTLVLEECDIGDMNIHVIEMGLVHCLKLRDFKFLQNPMTSISLRRIFRVLVNLPMLKYVEFPVPKDCYPPDVSYPLDEVTLIKFDHQKYNTVKESLQRILVQAARDDISAVTPLFGSFDSAIEETSKELGAGLLNSFRDALQSFTISLQNL</sequence>
<dbReference type="AlphaFoldDB" id="A0AAV7AGW1"/>
<dbReference type="InterPro" id="IPR050694">
    <property type="entry name" value="LRRC14/PRAME"/>
</dbReference>
<evidence type="ECO:0000256" key="3">
    <source>
        <dbReference type="ARBA" id="ARBA00022737"/>
    </source>
</evidence>
<gene>
    <name evidence="5" type="ORF">GDO81_015116</name>
</gene>
<dbReference type="Gene3D" id="3.80.10.10">
    <property type="entry name" value="Ribonuclease Inhibitor"/>
    <property type="match status" value="1"/>
</dbReference>
<evidence type="ECO:0000313" key="6">
    <source>
        <dbReference type="Proteomes" id="UP000824782"/>
    </source>
</evidence>
<reference evidence="5" key="1">
    <citation type="thesis" date="2020" institute="ProQuest LLC" country="789 East Eisenhower Parkway, Ann Arbor, MI, USA">
        <title>Comparative Genomics and Chromosome Evolution.</title>
        <authorList>
            <person name="Mudd A.B."/>
        </authorList>
    </citation>
    <scope>NUCLEOTIDE SEQUENCE</scope>
    <source>
        <strain evidence="5">237g6f4</strain>
        <tissue evidence="5">Blood</tissue>
    </source>
</reference>